<dbReference type="Proteomes" id="UP000441358">
    <property type="component" value="Unassembled WGS sequence"/>
</dbReference>
<evidence type="ECO:0000313" key="12">
    <source>
        <dbReference type="Proteomes" id="UP000463337"/>
    </source>
</evidence>
<dbReference type="RefSeq" id="WP_005856556.1">
    <property type="nucleotide sequence ID" value="NZ_AP019729.1"/>
</dbReference>
<dbReference type="OrthoDB" id="9802987at2"/>
<dbReference type="GO" id="GO:0000030">
    <property type="term" value="F:mannosyltransferase activity"/>
    <property type="evidence" value="ECO:0007669"/>
    <property type="project" value="TreeGrafter"/>
</dbReference>
<name>A0A173RS80_PARDI</name>
<dbReference type="EMBL" id="CYXP01000001">
    <property type="protein sequence ID" value="CUM80439.1"/>
    <property type="molecule type" value="Genomic_DNA"/>
</dbReference>
<dbReference type="Pfam" id="PF04488">
    <property type="entry name" value="Gly_transf_sug"/>
    <property type="match status" value="1"/>
</dbReference>
<dbReference type="GO" id="GO:0051999">
    <property type="term" value="P:mannosyl-inositol phosphorylceramide biosynthetic process"/>
    <property type="evidence" value="ECO:0007669"/>
    <property type="project" value="TreeGrafter"/>
</dbReference>
<evidence type="ECO:0000313" key="4">
    <source>
        <dbReference type="EMBL" id="MRY91935.1"/>
    </source>
</evidence>
<dbReference type="AlphaFoldDB" id="A0A173RS80"/>
<dbReference type="Proteomes" id="UP001221009">
    <property type="component" value="Chromosome"/>
</dbReference>
<evidence type="ECO:0000313" key="10">
    <source>
        <dbReference type="Proteomes" id="UP000441609"/>
    </source>
</evidence>
<evidence type="ECO:0000313" key="9">
    <source>
        <dbReference type="Proteomes" id="UP000441358"/>
    </source>
</evidence>
<dbReference type="InterPro" id="IPR029044">
    <property type="entry name" value="Nucleotide-diphossugar_trans"/>
</dbReference>
<dbReference type="EMBL" id="CP120353">
    <property type="protein sequence ID" value="WET65696.1"/>
    <property type="molecule type" value="Genomic_DNA"/>
</dbReference>
<dbReference type="SUPFAM" id="SSF53448">
    <property type="entry name" value="Nucleotide-diphospho-sugar transferases"/>
    <property type="match status" value="1"/>
</dbReference>
<keyword evidence="2" id="KW-0328">Glycosyltransferase</keyword>
<dbReference type="GO" id="GO:0016020">
    <property type="term" value="C:membrane"/>
    <property type="evidence" value="ECO:0007669"/>
    <property type="project" value="GOC"/>
</dbReference>
<evidence type="ECO:0000313" key="8">
    <source>
        <dbReference type="Proteomes" id="UP000095591"/>
    </source>
</evidence>
<reference evidence="9 10" key="2">
    <citation type="journal article" date="2019" name="Nat. Med.">
        <title>A library of human gut bacterial isolates paired with longitudinal multiomics data enables mechanistic microbiome research.</title>
        <authorList>
            <person name="Poyet M."/>
            <person name="Groussin M."/>
            <person name="Gibbons S.M."/>
            <person name="Avila-Pacheco J."/>
            <person name="Jiang X."/>
            <person name="Kearney S.M."/>
            <person name="Perrotta A.R."/>
            <person name="Berdy B."/>
            <person name="Zhao S."/>
            <person name="Lieberman T.D."/>
            <person name="Swanson P.K."/>
            <person name="Smith M."/>
            <person name="Roesemann S."/>
            <person name="Alexander J.E."/>
            <person name="Rich S.A."/>
            <person name="Livny J."/>
            <person name="Vlamakis H."/>
            <person name="Clish C."/>
            <person name="Bullock K."/>
            <person name="Deik A."/>
            <person name="Scott J."/>
            <person name="Pierce K.A."/>
            <person name="Xavier R.J."/>
            <person name="Alm E.J."/>
        </authorList>
    </citation>
    <scope>NUCLEOTIDE SEQUENCE [LARGE SCALE GENOMIC DNA]</scope>
    <source>
        <strain evidence="6 10">BIOML-A20</strain>
        <strain evidence="5 9">BIOML-A32</strain>
        <strain evidence="3 12">BIOML-A41</strain>
        <strain evidence="4 11">BIOML-A9</strain>
    </source>
</reference>
<reference evidence="7" key="3">
    <citation type="submission" date="2023-03" db="EMBL/GenBank/DDBJ databases">
        <title>Parabacteroides distasonis, a bacteria resistant against UC.</title>
        <authorList>
            <person name="Dai W."/>
        </authorList>
    </citation>
    <scope>NUCLEOTIDE SEQUENCE</scope>
    <source>
        <strain evidence="7">F1-28</strain>
    </source>
</reference>
<dbReference type="Proteomes" id="UP000461276">
    <property type="component" value="Unassembled WGS sequence"/>
</dbReference>
<evidence type="ECO:0000313" key="7">
    <source>
        <dbReference type="EMBL" id="WET65696.1"/>
    </source>
</evidence>
<keyword evidence="1 2" id="KW-0808">Transferase</keyword>
<dbReference type="EMBL" id="WKMO01000018">
    <property type="protein sequence ID" value="MSB75040.1"/>
    <property type="molecule type" value="Genomic_DNA"/>
</dbReference>
<dbReference type="OMA" id="ECIATWK"/>
<dbReference type="InterPro" id="IPR051706">
    <property type="entry name" value="Glycosyltransferase_domain"/>
</dbReference>
<sequence length="250" mass="29394">MIPKIIHLCWLSGDPYPRKIQDCLDSWKKHLPSYEIILWDTKRFNIHEVPWVEQAFNTKKYAFAADYIRLYALYHHGGIYLDSDVEILKSLDNFLELPYFVGAETSGTIEAAILGAEKGCDWIKCCLDYYEGRNFIREDGSYDIRMLPEILNETILRLKPVINMPSGSNIDDLKKKDLGEAVYVLPKEYFSPKVFDSREVFLTPETHAIHHYQNSWFSHKAFAYYRTRTLFIKIFGYKAVRSLEKMLLKR</sequence>
<evidence type="ECO:0000256" key="1">
    <source>
        <dbReference type="ARBA" id="ARBA00022679"/>
    </source>
</evidence>
<organism evidence="2 8">
    <name type="scientific">Parabacteroides distasonis</name>
    <dbReference type="NCBI Taxonomy" id="823"/>
    <lineage>
        <taxon>Bacteria</taxon>
        <taxon>Pseudomonadati</taxon>
        <taxon>Bacteroidota</taxon>
        <taxon>Bacteroidia</taxon>
        <taxon>Bacteroidales</taxon>
        <taxon>Tannerellaceae</taxon>
        <taxon>Parabacteroides</taxon>
    </lineage>
</organism>
<dbReference type="EMBL" id="WKLT01000017">
    <property type="protein sequence ID" value="MRY59544.1"/>
    <property type="molecule type" value="Genomic_DNA"/>
</dbReference>
<gene>
    <name evidence="2" type="ORF">ERS852429_00653</name>
    <name evidence="3" type="ORF">GKD59_16830</name>
    <name evidence="5" type="ORF">GKD66_03275</name>
    <name evidence="4" type="ORF">GKD67_01490</name>
    <name evidence="6" type="ORF">GKD70_17410</name>
    <name evidence="7" type="ORF">P2T59_06830</name>
</gene>
<evidence type="ECO:0000313" key="6">
    <source>
        <dbReference type="EMBL" id="MSB75040.1"/>
    </source>
</evidence>
<dbReference type="Proteomes" id="UP000441609">
    <property type="component" value="Unassembled WGS sequence"/>
</dbReference>
<protein>
    <submittedName>
        <fullName evidence="3">Glycosyl transferase</fullName>
    </submittedName>
    <submittedName>
        <fullName evidence="7">Glycosyltransferase</fullName>
    </submittedName>
    <submittedName>
        <fullName evidence="2">Mannosyltransferase OCH1 and related enzymes</fullName>
    </submittedName>
</protein>
<dbReference type="InterPro" id="IPR007577">
    <property type="entry name" value="GlycoTrfase_DXD_sugar-bd_CS"/>
</dbReference>
<dbReference type="Gene3D" id="3.90.550.20">
    <property type="match status" value="1"/>
</dbReference>
<reference evidence="2 8" key="1">
    <citation type="submission" date="2015-09" db="EMBL/GenBank/DDBJ databases">
        <authorList>
            <consortium name="Pathogen Informatics"/>
        </authorList>
    </citation>
    <scope>NUCLEOTIDE SEQUENCE [LARGE SCALE GENOMIC DNA]</scope>
    <source>
        <strain evidence="2 8">2789STDY5608872</strain>
    </source>
</reference>
<evidence type="ECO:0000313" key="2">
    <source>
        <dbReference type="EMBL" id="CUM80439.1"/>
    </source>
</evidence>
<dbReference type="EMBL" id="WKMC01000001">
    <property type="protein sequence ID" value="MRZ49279.1"/>
    <property type="molecule type" value="Genomic_DNA"/>
</dbReference>
<evidence type="ECO:0000313" key="5">
    <source>
        <dbReference type="EMBL" id="MRZ49279.1"/>
    </source>
</evidence>
<proteinExistence type="predicted"/>
<dbReference type="EMBL" id="WKMY01000001">
    <property type="protein sequence ID" value="MRY91935.1"/>
    <property type="molecule type" value="Genomic_DNA"/>
</dbReference>
<accession>A0A173RS80</accession>
<dbReference type="PANTHER" id="PTHR32385">
    <property type="entry name" value="MANNOSYL PHOSPHORYLINOSITOL CERAMIDE SYNTHASE"/>
    <property type="match status" value="1"/>
</dbReference>
<dbReference type="PANTHER" id="PTHR32385:SF15">
    <property type="entry name" value="INOSITOL PHOSPHOCERAMIDE MANNOSYLTRANSFERASE 1"/>
    <property type="match status" value="1"/>
</dbReference>
<evidence type="ECO:0000313" key="3">
    <source>
        <dbReference type="EMBL" id="MRY59544.1"/>
    </source>
</evidence>
<evidence type="ECO:0000313" key="11">
    <source>
        <dbReference type="Proteomes" id="UP000461276"/>
    </source>
</evidence>
<dbReference type="Proteomes" id="UP000463337">
    <property type="component" value="Unassembled WGS sequence"/>
</dbReference>
<dbReference type="Proteomes" id="UP000095591">
    <property type="component" value="Unassembled WGS sequence"/>
</dbReference>